<dbReference type="OrthoDB" id="212459at2"/>
<organism evidence="3 4">
    <name type="scientific">Petrocella atlantisensis</name>
    <dbReference type="NCBI Taxonomy" id="2173034"/>
    <lineage>
        <taxon>Bacteria</taxon>
        <taxon>Bacillati</taxon>
        <taxon>Bacillota</taxon>
        <taxon>Clostridia</taxon>
        <taxon>Lachnospirales</taxon>
        <taxon>Vallitaleaceae</taxon>
        <taxon>Petrocella</taxon>
    </lineage>
</organism>
<evidence type="ECO:0000313" key="3">
    <source>
        <dbReference type="EMBL" id="VDN48149.1"/>
    </source>
</evidence>
<keyword evidence="4" id="KW-1185">Reference proteome</keyword>
<dbReference type="Pfam" id="PF05651">
    <property type="entry name" value="Diacid_rec"/>
    <property type="match status" value="1"/>
</dbReference>
<accession>A0A3P7S7P9</accession>
<dbReference type="InterPro" id="IPR025736">
    <property type="entry name" value="PucR_C-HTH_dom"/>
</dbReference>
<name>A0A3P7S7P9_9FIRM</name>
<evidence type="ECO:0000259" key="2">
    <source>
        <dbReference type="Pfam" id="PF13556"/>
    </source>
</evidence>
<dbReference type="RefSeq" id="WP_125137330.1">
    <property type="nucleotide sequence ID" value="NZ_LR130778.1"/>
</dbReference>
<dbReference type="SUPFAM" id="SSF46689">
    <property type="entry name" value="Homeodomain-like"/>
    <property type="match status" value="1"/>
</dbReference>
<feature type="domain" description="PucR C-terminal helix-turn-helix" evidence="2">
    <location>
        <begin position="316"/>
        <end position="359"/>
    </location>
</feature>
<evidence type="ECO:0008006" key="5">
    <source>
        <dbReference type="Google" id="ProtNLM"/>
    </source>
</evidence>
<dbReference type="PANTHER" id="PTHR33744:SF15">
    <property type="entry name" value="CARBOHYDRATE DIACID REGULATOR"/>
    <property type="match status" value="1"/>
</dbReference>
<dbReference type="KEGG" id="cbar:PATL70BA_2257"/>
<dbReference type="Gene3D" id="1.10.10.2840">
    <property type="entry name" value="PucR C-terminal helix-turn-helix domain"/>
    <property type="match status" value="1"/>
</dbReference>
<gene>
    <name evidence="3" type="ORF">PATL70BA_2257</name>
</gene>
<dbReference type="InterPro" id="IPR008599">
    <property type="entry name" value="Diacid_rec"/>
</dbReference>
<dbReference type="AlphaFoldDB" id="A0A3P7S7P9"/>
<proteinExistence type="predicted"/>
<evidence type="ECO:0000259" key="1">
    <source>
        <dbReference type="Pfam" id="PF05651"/>
    </source>
</evidence>
<evidence type="ECO:0000313" key="4">
    <source>
        <dbReference type="Proteomes" id="UP000279029"/>
    </source>
</evidence>
<reference evidence="3 4" key="1">
    <citation type="submission" date="2018-09" db="EMBL/GenBank/DDBJ databases">
        <authorList>
            <person name="Postec A."/>
        </authorList>
    </citation>
    <scope>NUCLEOTIDE SEQUENCE [LARGE SCALE GENOMIC DNA]</scope>
    <source>
        <strain evidence="3">70B-A</strain>
    </source>
</reference>
<sequence>MSILEPALAQKFIEKTAKNLEFNINIMNNQGIIIASKDASRIGDFHEVASSMLNGTMDTGVVDENQKFLGTKPGVNMFIDYKHKHVGVICVTGNPENVKAFAGLVKTSMEAMLEYELQMEGERRRKNKAEQFLYYVLFNETVDLAVAGKMAEGLELKRDILRVCILIKYDAQYQPRKIIEALTKAEGHSYQDIITVARNDDIILFKALSGDLTESIQGYKELLDAYIQSFVKRLPEGYQEDKICFFVGSLQMDIHHFKESFIHAQELGLRIKADNGTYYFNEHVLDYYRSLATIKAYDNAFNVYDMLLSEDDQIQLIEIVDALYKNNYNVVYTAKDLFIHRNTLLFRLNKLKGLLNIDPIANASDREFFNELAYYFKHK</sequence>
<protein>
    <recommendedName>
        <fullName evidence="5">CdaR family transcriptional regulator</fullName>
    </recommendedName>
</protein>
<feature type="domain" description="Putative sugar diacid recognition" evidence="1">
    <location>
        <begin position="4"/>
        <end position="134"/>
    </location>
</feature>
<dbReference type="Pfam" id="PF13556">
    <property type="entry name" value="HTH_30"/>
    <property type="match status" value="1"/>
</dbReference>
<dbReference type="EMBL" id="LR130778">
    <property type="protein sequence ID" value="VDN48149.1"/>
    <property type="molecule type" value="Genomic_DNA"/>
</dbReference>
<dbReference type="InterPro" id="IPR042070">
    <property type="entry name" value="PucR_C-HTH_sf"/>
</dbReference>
<dbReference type="Proteomes" id="UP000279029">
    <property type="component" value="Chromosome"/>
</dbReference>
<dbReference type="InterPro" id="IPR009057">
    <property type="entry name" value="Homeodomain-like_sf"/>
</dbReference>
<dbReference type="PANTHER" id="PTHR33744">
    <property type="entry name" value="CARBOHYDRATE DIACID REGULATOR"/>
    <property type="match status" value="1"/>
</dbReference>
<dbReference type="InterPro" id="IPR051448">
    <property type="entry name" value="CdaR-like_regulators"/>
</dbReference>